<dbReference type="RefSeq" id="WP_209138828.1">
    <property type="nucleotide sequence ID" value="NZ_JAGHKO010000001.1"/>
</dbReference>
<evidence type="ECO:0000313" key="3">
    <source>
        <dbReference type="EMBL" id="MBO9200791.1"/>
    </source>
</evidence>
<feature type="domain" description="DUF5977" evidence="2">
    <location>
        <begin position="1216"/>
        <end position="1280"/>
    </location>
</feature>
<protein>
    <recommendedName>
        <fullName evidence="2">DUF5977 domain-containing protein</fullName>
    </recommendedName>
</protein>
<dbReference type="EMBL" id="JAGHKO010000001">
    <property type="protein sequence ID" value="MBO9200791.1"/>
    <property type="molecule type" value="Genomic_DNA"/>
</dbReference>
<gene>
    <name evidence="3" type="ORF">J7I42_10995</name>
</gene>
<name>A0ABS3YS97_9BACT</name>
<sequence>MLQRRLISVCTFFLCFITGFGQVNLQTGSATFGLPMFNWNDNKSRLKLDVAMSYSSGSGLKVNDVASDIGQGWTLMAGGVISRMQLGEPDDQKAYGDNQKEGDITKYPDGYLYAFYSNPPEAGCPVGLTKYPIFGSKNQVYKQNNKVAADKQPDYFAFQFNGKSGMFVVNPGTGNTCSMIGDSKMKITFQTDENLQDIRTTITSFTIQDVDGLIYRFKDHGMAKVLESNFTDKNLVTPQTQPEFKSGGVYHQKGFENNKYVKPWVIGSWYLSEIEDPFTHRKITFSYNTRNINREAGVDLSYEAEGNYVVVTHKNSICKSPVIATIACEDGHRVTFRYGKPRIDMPGDSALTSVDITYTVKNRDNIDATRNLARYQVNNTYFVANRYGTPTSIFEKNMARLCLRSIKKLGIDLKDDALPYSFDYYLGGSSTNGDFVPPPFCVAHDIWGNYNGFNNTGYLSNQTEIVSPYFGVSGLSFNQLKGLCYIKQGVSGVVLNPANGLAKNGLLKQIVYPTGGTLSYEYTQNTGVLNGSSQMVAGVHVSKTSATDGGYSNGCANPITTLYNYVTATNESSLWGLEMPDNSNTTGMHYNAEKKNYRYSWGKCKGSLFGCCYWAYQYPGIQSQNQAIDLVGMQHFMETAEPVLGALSGVMAVVDIVMVITGSTGVLSIVAAALDVISSVLVTALSCTDGSHPKDFNTTNYYSYDLNGVSPLPTQFKRVEIIEGNGVNGKTIQEFTSSDEYGLWVPNNSIMSARQRYGSWMYGLPKKITIYDKDGKKVKETENAYNPDPAITKSPIIVFNTSKPLAACKCNVKFTSSQRSSDWVQDKFQSMNTLTSDNTMDVDLYYIYTGRMELLKTYERTFKRDDQSQYMENVTEYTYSPAANYEVSTITSKLSNGSKSIKNIKYSGEFSGGTLDVMKSNNIIATPIDVIEKLLDGNNQTTVVNESVTEFTQLPNGDVRPVRTLVERTSKPQPLGAWSLYQGPNSGTDYNKFKITQQFTYDASGNLTGVQDEGNRTLTNIYDYKDKYAVAAVINADVTTDKAAYTSFETEKLGGWQVSGAVGYVNTQAITGTWSLNLAGSSISAPVNDKKPYVLSFWANNPVTIASNATLVKSAPVINGFTYYEYSIAKGTASVIVRGNAVIDELRLYPQTARMLTVAYDPIIGKTAECDENNRLTYYQYDNMGRLLFVKDENSNIVKAYEYNSISNPTGCPGAYHNNEITEYFTKSNCGPGYIGGQVPYTVPANKYSSIYNQEDADAQAEAEIEANGQLTADQSNNCIKVYYNEEKWEDFETESCDDSHIGGKVRYTVPANRYMSTDPNEPNQMALDEIKANGQAYANATEHMSCILDTDPHWVSEEGAPSYCHNVDGQTPAHLMVLATDMNPNSPTYNTTSYQDNGPGDACPFAYYNDNINGIYYKQNCSTGGPNPYPATVAPGIYHSDNSLADAQNQAVQDAQRQANTYGTCHEPYVTMAWENFGSDWAYVEFFNLTTGVKYVFSRKPNNVDYQGRISVPPGTYNITFSNSTNNVLLHDYTFGCNGSNCRNEIYGQTGSYTFQNVSIGMDLMNYWISVFTHN</sequence>
<feature type="domain" description="DUF5977" evidence="2">
    <location>
        <begin position="1408"/>
        <end position="1466"/>
    </location>
</feature>
<evidence type="ECO:0000313" key="4">
    <source>
        <dbReference type="Proteomes" id="UP000677244"/>
    </source>
</evidence>
<feature type="chain" id="PRO_5045363591" description="DUF5977 domain-containing protein" evidence="1">
    <location>
        <begin position="22"/>
        <end position="1576"/>
    </location>
</feature>
<feature type="signal peptide" evidence="1">
    <location>
        <begin position="1"/>
        <end position="21"/>
    </location>
</feature>
<evidence type="ECO:0000256" key="1">
    <source>
        <dbReference type="SAM" id="SignalP"/>
    </source>
</evidence>
<evidence type="ECO:0000259" key="2">
    <source>
        <dbReference type="Pfam" id="PF19404"/>
    </source>
</evidence>
<reference evidence="3 4" key="1">
    <citation type="submission" date="2021-03" db="EMBL/GenBank/DDBJ databases">
        <title>Assistant Professor.</title>
        <authorList>
            <person name="Huq M.A."/>
        </authorList>
    </citation>
    <scope>NUCLEOTIDE SEQUENCE [LARGE SCALE GENOMIC DNA]</scope>
    <source>
        <strain evidence="3 4">MAH-29</strain>
    </source>
</reference>
<keyword evidence="1" id="KW-0732">Signal</keyword>
<proteinExistence type="predicted"/>
<comment type="caution">
    <text evidence="3">The sequence shown here is derived from an EMBL/GenBank/DDBJ whole genome shotgun (WGS) entry which is preliminary data.</text>
</comment>
<organism evidence="3 4">
    <name type="scientific">Niastella soli</name>
    <dbReference type="NCBI Taxonomy" id="2821487"/>
    <lineage>
        <taxon>Bacteria</taxon>
        <taxon>Pseudomonadati</taxon>
        <taxon>Bacteroidota</taxon>
        <taxon>Chitinophagia</taxon>
        <taxon>Chitinophagales</taxon>
        <taxon>Chitinophagaceae</taxon>
        <taxon>Niastella</taxon>
    </lineage>
</organism>
<dbReference type="InterPro" id="IPR046020">
    <property type="entry name" value="DUF5977"/>
</dbReference>
<feature type="domain" description="DUF5977" evidence="2">
    <location>
        <begin position="1283"/>
        <end position="1342"/>
    </location>
</feature>
<dbReference type="Pfam" id="PF19404">
    <property type="entry name" value="DUF5977"/>
    <property type="match status" value="3"/>
</dbReference>
<accession>A0ABS3YS97</accession>
<keyword evidence="4" id="KW-1185">Reference proteome</keyword>
<dbReference type="Proteomes" id="UP000677244">
    <property type="component" value="Unassembled WGS sequence"/>
</dbReference>